<evidence type="ECO:0000256" key="11">
    <source>
        <dbReference type="ARBA" id="ARBA00022840"/>
    </source>
</evidence>
<keyword evidence="10" id="KW-0418">Kinase</keyword>
<evidence type="ECO:0000313" key="18">
    <source>
        <dbReference type="EMBL" id="NOU96982.1"/>
    </source>
</evidence>
<dbReference type="GO" id="GO:0005886">
    <property type="term" value="C:plasma membrane"/>
    <property type="evidence" value="ECO:0007669"/>
    <property type="project" value="UniProtKB-SubCell"/>
</dbReference>
<dbReference type="SUPFAM" id="SSF55874">
    <property type="entry name" value="ATPase domain of HSP90 chaperone/DNA topoisomerase II/histidine kinase"/>
    <property type="match status" value="1"/>
</dbReference>
<dbReference type="SUPFAM" id="SSF47384">
    <property type="entry name" value="Homodimeric domain of signal transducing histidine kinase"/>
    <property type="match status" value="1"/>
</dbReference>
<feature type="domain" description="HAMP" evidence="17">
    <location>
        <begin position="196"/>
        <end position="248"/>
    </location>
</feature>
<evidence type="ECO:0000313" key="19">
    <source>
        <dbReference type="Proteomes" id="UP000641588"/>
    </source>
</evidence>
<dbReference type="CDD" id="cd00082">
    <property type="entry name" value="HisKA"/>
    <property type="match status" value="1"/>
</dbReference>
<keyword evidence="11" id="KW-0067">ATP-binding</keyword>
<evidence type="ECO:0000256" key="4">
    <source>
        <dbReference type="ARBA" id="ARBA00012438"/>
    </source>
</evidence>
<dbReference type="Proteomes" id="UP000641588">
    <property type="component" value="Unassembled WGS sequence"/>
</dbReference>
<keyword evidence="5" id="KW-1003">Cell membrane</keyword>
<evidence type="ECO:0000256" key="9">
    <source>
        <dbReference type="ARBA" id="ARBA00022741"/>
    </source>
</evidence>
<dbReference type="InterPro" id="IPR036890">
    <property type="entry name" value="HATPase_C_sf"/>
</dbReference>
<evidence type="ECO:0000256" key="8">
    <source>
        <dbReference type="ARBA" id="ARBA00022692"/>
    </source>
</evidence>
<dbReference type="InterPro" id="IPR003661">
    <property type="entry name" value="HisK_dim/P_dom"/>
</dbReference>
<evidence type="ECO:0000256" key="13">
    <source>
        <dbReference type="ARBA" id="ARBA00023012"/>
    </source>
</evidence>
<reference evidence="18" key="1">
    <citation type="submission" date="2019-10" db="EMBL/GenBank/DDBJ databases">
        <title>Description of Paenibacillus glebae sp. nov.</title>
        <authorList>
            <person name="Carlier A."/>
            <person name="Qi S."/>
        </authorList>
    </citation>
    <scope>NUCLEOTIDE SEQUENCE</scope>
    <source>
        <strain evidence="18">LMG 31456</strain>
    </source>
</reference>
<dbReference type="Gene3D" id="6.10.340.10">
    <property type="match status" value="1"/>
</dbReference>
<evidence type="ECO:0000256" key="7">
    <source>
        <dbReference type="ARBA" id="ARBA00022679"/>
    </source>
</evidence>
<dbReference type="EC" id="2.7.13.3" evidence="4"/>
<dbReference type="AlphaFoldDB" id="A0A972K5F1"/>
<dbReference type="InterPro" id="IPR050398">
    <property type="entry name" value="HssS/ArlS-like"/>
</dbReference>
<dbReference type="SMART" id="SM00304">
    <property type="entry name" value="HAMP"/>
    <property type="match status" value="1"/>
</dbReference>
<dbReference type="PRINTS" id="PR00344">
    <property type="entry name" value="BCTRLSENSOR"/>
</dbReference>
<evidence type="ECO:0000256" key="6">
    <source>
        <dbReference type="ARBA" id="ARBA00022553"/>
    </source>
</evidence>
<proteinExistence type="predicted"/>
<evidence type="ECO:0000256" key="5">
    <source>
        <dbReference type="ARBA" id="ARBA00022475"/>
    </source>
</evidence>
<dbReference type="Gene3D" id="1.10.287.130">
    <property type="match status" value="1"/>
</dbReference>
<comment type="caution">
    <text evidence="18">The sequence shown here is derived from an EMBL/GenBank/DDBJ whole genome shotgun (WGS) entry which is preliminary data.</text>
</comment>
<keyword evidence="19" id="KW-1185">Reference proteome</keyword>
<evidence type="ECO:0000256" key="15">
    <source>
        <dbReference type="SAM" id="Phobius"/>
    </source>
</evidence>
<keyword evidence="7" id="KW-0808">Transferase</keyword>
<dbReference type="SMART" id="SM00388">
    <property type="entry name" value="HisKA"/>
    <property type="match status" value="1"/>
</dbReference>
<feature type="domain" description="Histidine kinase" evidence="16">
    <location>
        <begin position="256"/>
        <end position="474"/>
    </location>
</feature>
<protein>
    <recommendedName>
        <fullName evidence="4">histidine kinase</fullName>
        <ecNumber evidence="4">2.7.13.3</ecNumber>
    </recommendedName>
</protein>
<keyword evidence="12 15" id="KW-1133">Transmembrane helix</keyword>
<dbReference type="SUPFAM" id="SSF158472">
    <property type="entry name" value="HAMP domain-like"/>
    <property type="match status" value="1"/>
</dbReference>
<evidence type="ECO:0000259" key="17">
    <source>
        <dbReference type="PROSITE" id="PS50885"/>
    </source>
</evidence>
<keyword evidence="8 15" id="KW-0812">Transmembrane</keyword>
<dbReference type="CDD" id="cd06225">
    <property type="entry name" value="HAMP"/>
    <property type="match status" value="1"/>
</dbReference>
<keyword evidence="13" id="KW-0902">Two-component regulatory system</keyword>
<dbReference type="Pfam" id="PF00672">
    <property type="entry name" value="HAMP"/>
    <property type="match status" value="1"/>
</dbReference>
<dbReference type="PROSITE" id="PS50885">
    <property type="entry name" value="HAMP"/>
    <property type="match status" value="1"/>
</dbReference>
<evidence type="ECO:0000256" key="3">
    <source>
        <dbReference type="ARBA" id="ARBA00004651"/>
    </source>
</evidence>
<dbReference type="PANTHER" id="PTHR45528">
    <property type="entry name" value="SENSOR HISTIDINE KINASE CPXA"/>
    <property type="match status" value="1"/>
</dbReference>
<dbReference type="FunFam" id="3.30.565.10:FF:000023">
    <property type="entry name" value="PAS domain-containing sensor histidine kinase"/>
    <property type="match status" value="1"/>
</dbReference>
<dbReference type="GO" id="GO:0005524">
    <property type="term" value="F:ATP binding"/>
    <property type="evidence" value="ECO:0007669"/>
    <property type="project" value="UniProtKB-KW"/>
</dbReference>
<comment type="catalytic activity">
    <reaction evidence="1">
        <text>ATP + protein L-histidine = ADP + protein N-phospho-L-histidine.</text>
        <dbReference type="EC" id="2.7.13.3"/>
    </reaction>
</comment>
<dbReference type="GO" id="GO:0045121">
    <property type="term" value="C:membrane raft"/>
    <property type="evidence" value="ECO:0007669"/>
    <property type="project" value="UniProtKB-SubCell"/>
</dbReference>
<dbReference type="InterPro" id="IPR036097">
    <property type="entry name" value="HisK_dim/P_sf"/>
</dbReference>
<sequence>MLTSVFRKQLLALLCVLLVGFTLLALVLNFALQDFLVKQKEAVLFREGEQLNELLLEGLSTDPANPKAMYTNAESRLKRTFNIRTKLLLTDDGSNVDKGRKLQKRLLRQSEIKDPTLLTQVLKGDRVTQMGLFTETDDTILLSVGMPVNENGKVIGALFLHTPVQEIQMGKVTRLIIFTAYLIAIPFSLLVFVLSKRMTGPLLRMNRAAKRLGNGDFTVRVPVESRDEVSQLADTFNQMAGQLEQLDRMRKDLIANVSHELRTPLTSVRGFAQGLVEGVIPLEQHHRYHQIIYAELFRLTSLLNTMLDLSAIETGRVNMEMKAIRWSSLVHTVSDSLAPRMEKKQLSVEIVEPEDEILKAYGDSERLKQVLFNLLDNAIRHSGLGGKITIRSFYENESLIVKVSDTGSGIDPSKLPYIWERFYTEDDSRHTHRERSGLGLTITKQLIELMKGSIEVESVLEEGTTFTIRIPTPPETQ</sequence>
<keyword evidence="14 15" id="KW-0472">Membrane</keyword>
<organism evidence="18 19">
    <name type="scientific">Paenibacillus foliorum</name>
    <dbReference type="NCBI Taxonomy" id="2654974"/>
    <lineage>
        <taxon>Bacteria</taxon>
        <taxon>Bacillati</taxon>
        <taxon>Bacillota</taxon>
        <taxon>Bacilli</taxon>
        <taxon>Bacillales</taxon>
        <taxon>Paenibacillaceae</taxon>
        <taxon>Paenibacillus</taxon>
    </lineage>
</organism>
<dbReference type="PANTHER" id="PTHR45528:SF1">
    <property type="entry name" value="SENSOR HISTIDINE KINASE CPXA"/>
    <property type="match status" value="1"/>
</dbReference>
<dbReference type="PROSITE" id="PS50109">
    <property type="entry name" value="HIS_KIN"/>
    <property type="match status" value="1"/>
</dbReference>
<accession>A0A972K5F1</accession>
<keyword evidence="9" id="KW-0547">Nucleotide-binding</keyword>
<dbReference type="Pfam" id="PF00512">
    <property type="entry name" value="HisKA"/>
    <property type="match status" value="1"/>
</dbReference>
<dbReference type="SMART" id="SM00387">
    <property type="entry name" value="HATPase_c"/>
    <property type="match status" value="1"/>
</dbReference>
<evidence type="ECO:0000256" key="12">
    <source>
        <dbReference type="ARBA" id="ARBA00022989"/>
    </source>
</evidence>
<dbReference type="InterPro" id="IPR004358">
    <property type="entry name" value="Sig_transdc_His_kin-like_C"/>
</dbReference>
<feature type="transmembrane region" description="Helical" evidence="15">
    <location>
        <begin position="175"/>
        <end position="195"/>
    </location>
</feature>
<evidence type="ECO:0000256" key="2">
    <source>
        <dbReference type="ARBA" id="ARBA00004314"/>
    </source>
</evidence>
<comment type="subcellular location">
    <subcellularLocation>
        <location evidence="3">Cell membrane</location>
        <topology evidence="3">Multi-pass membrane protein</topology>
    </subcellularLocation>
    <subcellularLocation>
        <location evidence="2">Membrane raft</location>
        <topology evidence="2">Multi-pass membrane protein</topology>
    </subcellularLocation>
</comment>
<keyword evidence="6" id="KW-0597">Phosphoprotein</keyword>
<dbReference type="Pfam" id="PF02518">
    <property type="entry name" value="HATPase_c"/>
    <property type="match status" value="1"/>
</dbReference>
<gene>
    <name evidence="18" type="ORF">GC093_27705</name>
</gene>
<dbReference type="FunFam" id="1.10.287.130:FF:000001">
    <property type="entry name" value="Two-component sensor histidine kinase"/>
    <property type="match status" value="1"/>
</dbReference>
<evidence type="ECO:0000256" key="10">
    <source>
        <dbReference type="ARBA" id="ARBA00022777"/>
    </source>
</evidence>
<name>A0A972K5F1_9BACL</name>
<dbReference type="RefSeq" id="WP_216624864.1">
    <property type="nucleotide sequence ID" value="NZ_WHOD01000105.1"/>
</dbReference>
<dbReference type="InterPro" id="IPR005467">
    <property type="entry name" value="His_kinase_dom"/>
</dbReference>
<evidence type="ECO:0000259" key="16">
    <source>
        <dbReference type="PROSITE" id="PS50109"/>
    </source>
</evidence>
<dbReference type="InterPro" id="IPR003594">
    <property type="entry name" value="HATPase_dom"/>
</dbReference>
<evidence type="ECO:0000256" key="14">
    <source>
        <dbReference type="ARBA" id="ARBA00023136"/>
    </source>
</evidence>
<evidence type="ECO:0000256" key="1">
    <source>
        <dbReference type="ARBA" id="ARBA00000085"/>
    </source>
</evidence>
<dbReference type="InterPro" id="IPR003660">
    <property type="entry name" value="HAMP_dom"/>
</dbReference>
<dbReference type="EMBL" id="WHOD01000105">
    <property type="protein sequence ID" value="NOU96982.1"/>
    <property type="molecule type" value="Genomic_DNA"/>
</dbReference>
<dbReference type="GO" id="GO:0000155">
    <property type="term" value="F:phosphorelay sensor kinase activity"/>
    <property type="evidence" value="ECO:0007669"/>
    <property type="project" value="InterPro"/>
</dbReference>
<dbReference type="Gene3D" id="3.30.565.10">
    <property type="entry name" value="Histidine kinase-like ATPase, C-terminal domain"/>
    <property type="match status" value="1"/>
</dbReference>